<dbReference type="GO" id="GO:0019441">
    <property type="term" value="P:L-tryptophan catabolic process to kynurenine"/>
    <property type="evidence" value="ECO:0007669"/>
    <property type="project" value="InterPro"/>
</dbReference>
<dbReference type="AlphaFoldDB" id="A0A937M3A7"/>
<comment type="caution">
    <text evidence="1">The sequence shown here is derived from an EMBL/GenBank/DDBJ whole genome shotgun (WGS) entry which is preliminary data.</text>
</comment>
<dbReference type="Gene3D" id="3.50.30.50">
    <property type="entry name" value="Putative cyclase"/>
    <property type="match status" value="1"/>
</dbReference>
<dbReference type="EMBL" id="JADHSG010000030">
    <property type="protein sequence ID" value="MBL6903883.1"/>
    <property type="molecule type" value="Genomic_DNA"/>
</dbReference>
<reference evidence="1" key="1">
    <citation type="submission" date="2020-10" db="EMBL/GenBank/DDBJ databases">
        <title>Microbiome of the Black Sea water column analyzed by genome centric metagenomics.</title>
        <authorList>
            <person name="Cabello-Yeves P.J."/>
            <person name="Callieri C."/>
            <person name="Picazo A."/>
            <person name="Mehrshad M."/>
            <person name="Haro-Moreno J.M."/>
            <person name="Roda-Garcia J."/>
            <person name="Dzembekova N."/>
            <person name="Slabakova V."/>
            <person name="Slabakova N."/>
            <person name="Moncheva S."/>
            <person name="Rodriguez-Valera F."/>
        </authorList>
    </citation>
    <scope>NUCLEOTIDE SEQUENCE</scope>
    <source>
        <strain evidence="1">BS30m-G43</strain>
    </source>
</reference>
<dbReference type="Proteomes" id="UP000705230">
    <property type="component" value="Unassembled WGS sequence"/>
</dbReference>
<dbReference type="SUPFAM" id="SSF102198">
    <property type="entry name" value="Putative cyclase"/>
    <property type="match status" value="1"/>
</dbReference>
<gene>
    <name evidence="1" type="ORF">ISR29_06760</name>
</gene>
<dbReference type="Pfam" id="PF04199">
    <property type="entry name" value="Cyclase"/>
    <property type="match status" value="1"/>
</dbReference>
<proteinExistence type="predicted"/>
<organism evidence="1 2">
    <name type="scientific">SAR86 cluster bacterium</name>
    <dbReference type="NCBI Taxonomy" id="2030880"/>
    <lineage>
        <taxon>Bacteria</taxon>
        <taxon>Pseudomonadati</taxon>
        <taxon>Pseudomonadota</taxon>
        <taxon>Gammaproteobacteria</taxon>
        <taxon>SAR86 cluster</taxon>
    </lineage>
</organism>
<name>A0A937M3A7_9GAMM</name>
<dbReference type="PANTHER" id="PTHR34861:SF10">
    <property type="entry name" value="CYCLASE"/>
    <property type="match status" value="1"/>
</dbReference>
<dbReference type="GO" id="GO:0004061">
    <property type="term" value="F:arylformamidase activity"/>
    <property type="evidence" value="ECO:0007669"/>
    <property type="project" value="InterPro"/>
</dbReference>
<dbReference type="InterPro" id="IPR007325">
    <property type="entry name" value="KFase/CYL"/>
</dbReference>
<evidence type="ECO:0000313" key="2">
    <source>
        <dbReference type="Proteomes" id="UP000705230"/>
    </source>
</evidence>
<dbReference type="InterPro" id="IPR037175">
    <property type="entry name" value="KFase_sf"/>
</dbReference>
<sequence length="338" mass="36936">MLKFYLLLILLYSSSLYSSELSSQRGMTNILGPETWSRCSDLISNPKSESYELSYLRTKSMPLSPFAGEYEPKFLPASAMPNTVQIFTMDVLNENVNDGNQGTQMDALGHFGHLDEPWNGESELDISKVTFFGGLKGDEVKPSNESPLLKLGMETVPPIITTAILINVKKYAYDGESMSAGEHVSINDIKKSVESSSLKSRGILPGDVVLIYTGWSDNYQDPDELKLYYSMAPGISYSLAEYLASKKVVAVGLDTPFVDALSDPNNPIPAPEGTPENMAFPVHHYFLTQAGIHTLENFNLKKLSDDAVDLSCVMILPLMVKGSSASSIRPVAIGPSTL</sequence>
<accession>A0A937M3A7</accession>
<dbReference type="PANTHER" id="PTHR34861">
    <property type="match status" value="1"/>
</dbReference>
<protein>
    <submittedName>
        <fullName evidence="1">Cyclase family protein</fullName>
    </submittedName>
</protein>
<evidence type="ECO:0000313" key="1">
    <source>
        <dbReference type="EMBL" id="MBL6903883.1"/>
    </source>
</evidence>